<keyword evidence="1" id="KW-0472">Membrane</keyword>
<reference evidence="2 3" key="1">
    <citation type="submission" date="2016-05" db="EMBL/GenBank/DDBJ databases">
        <title>Complete genome sequence of Pseudomonas antarctica PAMC 27494.</title>
        <authorList>
            <person name="Lee J."/>
        </authorList>
    </citation>
    <scope>NUCLEOTIDE SEQUENCE [LARGE SCALE GENOMIC DNA]</scope>
    <source>
        <strain evidence="2 3">PAMC 27494</strain>
    </source>
</reference>
<gene>
    <name evidence="2" type="ORF">A7J50_1172</name>
</gene>
<dbReference type="Proteomes" id="UP000077829">
    <property type="component" value="Chromosome"/>
</dbReference>
<protein>
    <submittedName>
        <fullName evidence="2">Uncharacterized protein</fullName>
    </submittedName>
</protein>
<sequence precursor="true">MTRKPITPFQLFKVLISILIYISAFAGWLLFAARDLISSSSDLDVVGGFFGTAVWLIATACLFLHITTPKPGQSANTTEKDQ</sequence>
<evidence type="ECO:0000313" key="3">
    <source>
        <dbReference type="Proteomes" id="UP000077829"/>
    </source>
</evidence>
<evidence type="ECO:0000256" key="1">
    <source>
        <dbReference type="SAM" id="Phobius"/>
    </source>
</evidence>
<feature type="transmembrane region" description="Helical" evidence="1">
    <location>
        <begin position="45"/>
        <end position="66"/>
    </location>
</feature>
<name>A0A172YWN3_9PSED</name>
<keyword evidence="1" id="KW-0812">Transmembrane</keyword>
<organism evidence="2 3">
    <name type="scientific">Pseudomonas antarctica</name>
    <dbReference type="NCBI Taxonomy" id="219572"/>
    <lineage>
        <taxon>Bacteria</taxon>
        <taxon>Pseudomonadati</taxon>
        <taxon>Pseudomonadota</taxon>
        <taxon>Gammaproteobacteria</taxon>
        <taxon>Pseudomonadales</taxon>
        <taxon>Pseudomonadaceae</taxon>
        <taxon>Pseudomonas</taxon>
    </lineage>
</organism>
<dbReference type="RefSeq" id="WP_064450948.1">
    <property type="nucleotide sequence ID" value="NZ_CP015600.1"/>
</dbReference>
<dbReference type="EMBL" id="CP015600">
    <property type="protein sequence ID" value="ANF84611.1"/>
    <property type="molecule type" value="Genomic_DNA"/>
</dbReference>
<dbReference type="PATRIC" id="fig|219572.3.peg.1192"/>
<keyword evidence="1" id="KW-1133">Transmembrane helix</keyword>
<proteinExistence type="predicted"/>
<dbReference type="KEGG" id="panr:A7J50_1172"/>
<accession>A0A172YWN3</accession>
<feature type="transmembrane region" description="Helical" evidence="1">
    <location>
        <begin position="12"/>
        <end position="33"/>
    </location>
</feature>
<evidence type="ECO:0000313" key="2">
    <source>
        <dbReference type="EMBL" id="ANF84611.1"/>
    </source>
</evidence>
<dbReference type="STRING" id="219572.A7J50_1172"/>
<dbReference type="AlphaFoldDB" id="A0A172YWN3"/>